<evidence type="ECO:0000256" key="11">
    <source>
        <dbReference type="ARBA" id="ARBA00022989"/>
    </source>
</evidence>
<keyword evidence="5" id="KW-0597">Phosphoprotein</keyword>
<dbReference type="PROSITE" id="PS50112">
    <property type="entry name" value="PAS"/>
    <property type="match status" value="1"/>
</dbReference>
<dbReference type="Pfam" id="PF00512">
    <property type="entry name" value="HisKA"/>
    <property type="match status" value="1"/>
</dbReference>
<keyword evidence="6" id="KW-0808">Transferase</keyword>
<dbReference type="InterPro" id="IPR000014">
    <property type="entry name" value="PAS"/>
</dbReference>
<dbReference type="SMART" id="SM00387">
    <property type="entry name" value="HATPase_c"/>
    <property type="match status" value="1"/>
</dbReference>
<keyword evidence="12" id="KW-0902">Two-component regulatory system</keyword>
<keyword evidence="10" id="KW-0067">ATP-binding</keyword>
<dbReference type="InterPro" id="IPR035965">
    <property type="entry name" value="PAS-like_dom_sf"/>
</dbReference>
<evidence type="ECO:0000259" key="19">
    <source>
        <dbReference type="PROSITE" id="PS50839"/>
    </source>
</evidence>
<accession>A0A8J7HNH4</accession>
<dbReference type="SMART" id="SM01079">
    <property type="entry name" value="CHASE"/>
    <property type="match status" value="1"/>
</dbReference>
<dbReference type="EMBL" id="JAECZC010000017">
    <property type="protein sequence ID" value="MBH8562918.1"/>
    <property type="molecule type" value="Genomic_DNA"/>
</dbReference>
<dbReference type="PANTHER" id="PTHR45339">
    <property type="entry name" value="HYBRID SIGNAL TRANSDUCTION HISTIDINE KINASE J"/>
    <property type="match status" value="1"/>
</dbReference>
<dbReference type="Gene3D" id="3.30.450.350">
    <property type="entry name" value="CHASE domain"/>
    <property type="match status" value="1"/>
</dbReference>
<feature type="domain" description="Histidine kinase" evidence="16">
    <location>
        <begin position="572"/>
        <end position="794"/>
    </location>
</feature>
<dbReference type="InterPro" id="IPR000700">
    <property type="entry name" value="PAS-assoc_C"/>
</dbReference>
<dbReference type="InterPro" id="IPR006189">
    <property type="entry name" value="CHASE_dom"/>
</dbReference>
<dbReference type="SUPFAM" id="SSF47384">
    <property type="entry name" value="Homodimeric domain of signal transducing histidine kinase"/>
    <property type="match status" value="1"/>
</dbReference>
<keyword evidence="8" id="KW-0547">Nucleotide-binding</keyword>
<dbReference type="SUPFAM" id="SSF55781">
    <property type="entry name" value="GAF domain-like"/>
    <property type="match status" value="1"/>
</dbReference>
<feature type="non-terminal residue" evidence="20">
    <location>
        <position position="828"/>
    </location>
</feature>
<evidence type="ECO:0000256" key="4">
    <source>
        <dbReference type="ARBA" id="ARBA00012438"/>
    </source>
</evidence>
<dbReference type="SMART" id="SM00388">
    <property type="entry name" value="HisKA"/>
    <property type="match status" value="1"/>
</dbReference>
<dbReference type="InterPro" id="IPR004358">
    <property type="entry name" value="Sig_transdc_His_kin-like_C"/>
</dbReference>
<evidence type="ECO:0000259" key="17">
    <source>
        <dbReference type="PROSITE" id="PS50112"/>
    </source>
</evidence>
<dbReference type="PANTHER" id="PTHR45339:SF1">
    <property type="entry name" value="HYBRID SIGNAL TRANSDUCTION HISTIDINE KINASE J"/>
    <property type="match status" value="1"/>
</dbReference>
<evidence type="ECO:0000256" key="15">
    <source>
        <dbReference type="SAM" id="Coils"/>
    </source>
</evidence>
<dbReference type="CDD" id="cd00082">
    <property type="entry name" value="HisKA"/>
    <property type="match status" value="1"/>
</dbReference>
<dbReference type="SUPFAM" id="SSF55874">
    <property type="entry name" value="ATPase domain of HSP90 chaperone/DNA topoisomerase II/histidine kinase"/>
    <property type="match status" value="1"/>
</dbReference>
<comment type="catalytic activity">
    <reaction evidence="1">
        <text>ATP + protein L-histidine = ADP + protein N-phospho-L-histidine.</text>
        <dbReference type="EC" id="2.7.13.3"/>
    </reaction>
</comment>
<keyword evidence="9" id="KW-0418">Kinase</keyword>
<dbReference type="Pfam" id="PF13426">
    <property type="entry name" value="PAS_9"/>
    <property type="match status" value="1"/>
</dbReference>
<dbReference type="GO" id="GO:0016020">
    <property type="term" value="C:membrane"/>
    <property type="evidence" value="ECO:0007669"/>
    <property type="project" value="UniProtKB-SubCell"/>
</dbReference>
<dbReference type="GO" id="GO:0005524">
    <property type="term" value="F:ATP binding"/>
    <property type="evidence" value="ECO:0007669"/>
    <property type="project" value="UniProtKB-KW"/>
</dbReference>
<evidence type="ECO:0000259" key="18">
    <source>
        <dbReference type="PROSITE" id="PS50113"/>
    </source>
</evidence>
<comment type="caution">
    <text evidence="20">The sequence shown here is derived from an EMBL/GenBank/DDBJ whole genome shotgun (WGS) entry which is preliminary data.</text>
</comment>
<dbReference type="InterPro" id="IPR001610">
    <property type="entry name" value="PAC"/>
</dbReference>
<evidence type="ECO:0000256" key="5">
    <source>
        <dbReference type="ARBA" id="ARBA00022553"/>
    </source>
</evidence>
<dbReference type="Proteomes" id="UP000632766">
    <property type="component" value="Unassembled WGS sequence"/>
</dbReference>
<evidence type="ECO:0000256" key="13">
    <source>
        <dbReference type="ARBA" id="ARBA00023136"/>
    </source>
</evidence>
<dbReference type="SUPFAM" id="SSF55785">
    <property type="entry name" value="PYP-like sensor domain (PAS domain)"/>
    <property type="match status" value="1"/>
</dbReference>
<proteinExistence type="inferred from homology"/>
<dbReference type="SMART" id="SM00091">
    <property type="entry name" value="PAS"/>
    <property type="match status" value="1"/>
</dbReference>
<dbReference type="InterPro" id="IPR003018">
    <property type="entry name" value="GAF"/>
</dbReference>
<evidence type="ECO:0000259" key="16">
    <source>
        <dbReference type="PROSITE" id="PS50109"/>
    </source>
</evidence>
<evidence type="ECO:0000256" key="8">
    <source>
        <dbReference type="ARBA" id="ARBA00022741"/>
    </source>
</evidence>
<dbReference type="PROSITE" id="PS50839">
    <property type="entry name" value="CHASE"/>
    <property type="match status" value="1"/>
</dbReference>
<protein>
    <recommendedName>
        <fullName evidence="14">Circadian input-output histidine kinase CikA</fullName>
        <ecNumber evidence="4">2.7.13.3</ecNumber>
    </recommendedName>
</protein>
<dbReference type="NCBIfam" id="TIGR00229">
    <property type="entry name" value="sensory_box"/>
    <property type="match status" value="1"/>
</dbReference>
<dbReference type="Gene3D" id="3.30.450.20">
    <property type="entry name" value="PAS domain"/>
    <property type="match status" value="1"/>
</dbReference>
<dbReference type="Gene3D" id="3.30.450.40">
    <property type="match status" value="1"/>
</dbReference>
<evidence type="ECO:0000256" key="9">
    <source>
        <dbReference type="ARBA" id="ARBA00022777"/>
    </source>
</evidence>
<dbReference type="SMART" id="SM00065">
    <property type="entry name" value="GAF"/>
    <property type="match status" value="1"/>
</dbReference>
<dbReference type="FunFam" id="1.10.287.130:FF:000004">
    <property type="entry name" value="Ethylene receptor 1"/>
    <property type="match status" value="1"/>
</dbReference>
<feature type="domain" description="PAC" evidence="18">
    <location>
        <begin position="315"/>
        <end position="367"/>
    </location>
</feature>
<evidence type="ECO:0000256" key="14">
    <source>
        <dbReference type="ARBA" id="ARBA00074306"/>
    </source>
</evidence>
<dbReference type="InterPro" id="IPR029016">
    <property type="entry name" value="GAF-like_dom_sf"/>
</dbReference>
<keyword evidence="11" id="KW-1133">Transmembrane helix</keyword>
<dbReference type="GO" id="GO:0000155">
    <property type="term" value="F:phosphorelay sensor kinase activity"/>
    <property type="evidence" value="ECO:0007669"/>
    <property type="project" value="InterPro"/>
</dbReference>
<reference evidence="20 21" key="1">
    <citation type="journal article" date="2021" name="Int. J. Syst. Evol. Microbiol.">
        <title>Amazonocrinis nigriterrae gen. nov., sp. nov., Atlanticothrix silvestris gen. nov., sp. nov. and Dendronalium phyllosphericum gen. nov., sp. nov., nostocacean cyanobacteria from Brazilian environments.</title>
        <authorList>
            <person name="Alvarenga D.O."/>
            <person name="Andreote A.P.D."/>
            <person name="Branco L.H.Z."/>
            <person name="Delbaje E."/>
            <person name="Cruz R.B."/>
            <person name="Varani A.M."/>
            <person name="Fiore M.F."/>
        </authorList>
    </citation>
    <scope>NUCLEOTIDE SEQUENCE [LARGE SCALE GENOMIC DNA]</scope>
    <source>
        <strain evidence="20 21">CENA67</strain>
    </source>
</reference>
<keyword evidence="21" id="KW-1185">Reference proteome</keyword>
<dbReference type="Pfam" id="PF01590">
    <property type="entry name" value="GAF"/>
    <property type="match status" value="1"/>
</dbReference>
<dbReference type="SMART" id="SM00086">
    <property type="entry name" value="PAC"/>
    <property type="match status" value="1"/>
</dbReference>
<dbReference type="InterPro" id="IPR042240">
    <property type="entry name" value="CHASE_sf"/>
</dbReference>
<feature type="domain" description="CHASE" evidence="19">
    <location>
        <begin position="42"/>
        <end position="122"/>
    </location>
</feature>
<dbReference type="EC" id="2.7.13.3" evidence="4"/>
<evidence type="ECO:0000256" key="7">
    <source>
        <dbReference type="ARBA" id="ARBA00022692"/>
    </source>
</evidence>
<gene>
    <name evidence="20" type="ORF">I8748_12125</name>
</gene>
<dbReference type="CDD" id="cd16922">
    <property type="entry name" value="HATPase_EvgS-ArcB-TorS-like"/>
    <property type="match status" value="1"/>
</dbReference>
<keyword evidence="13" id="KW-0472">Membrane</keyword>
<evidence type="ECO:0000256" key="6">
    <source>
        <dbReference type="ARBA" id="ARBA00022679"/>
    </source>
</evidence>
<dbReference type="FunFam" id="3.30.565.10:FF:000010">
    <property type="entry name" value="Sensor histidine kinase RcsC"/>
    <property type="match status" value="1"/>
</dbReference>
<feature type="coiled-coil region" evidence="15">
    <location>
        <begin position="545"/>
        <end position="572"/>
    </location>
</feature>
<evidence type="ECO:0000256" key="12">
    <source>
        <dbReference type="ARBA" id="ARBA00023012"/>
    </source>
</evidence>
<organism evidence="20 21">
    <name type="scientific">Amazonocrinis nigriterrae CENA67</name>
    <dbReference type="NCBI Taxonomy" id="2794033"/>
    <lineage>
        <taxon>Bacteria</taxon>
        <taxon>Bacillati</taxon>
        <taxon>Cyanobacteriota</taxon>
        <taxon>Cyanophyceae</taxon>
        <taxon>Nostocales</taxon>
        <taxon>Nostocaceae</taxon>
        <taxon>Amazonocrinis</taxon>
        <taxon>Amazonocrinis nigriterrae</taxon>
    </lineage>
</organism>
<feature type="domain" description="PAS" evidence="17">
    <location>
        <begin position="238"/>
        <end position="308"/>
    </location>
</feature>
<dbReference type="InterPro" id="IPR003661">
    <property type="entry name" value="HisK_dim/P_dom"/>
</dbReference>
<dbReference type="Pfam" id="PF02518">
    <property type="entry name" value="HATPase_c"/>
    <property type="match status" value="1"/>
</dbReference>
<evidence type="ECO:0000313" key="21">
    <source>
        <dbReference type="Proteomes" id="UP000632766"/>
    </source>
</evidence>
<dbReference type="InterPro" id="IPR036890">
    <property type="entry name" value="HATPase_C_sf"/>
</dbReference>
<dbReference type="CDD" id="cd00130">
    <property type="entry name" value="PAS"/>
    <property type="match status" value="1"/>
</dbReference>
<dbReference type="PRINTS" id="PR00344">
    <property type="entry name" value="BCTRLSENSOR"/>
</dbReference>
<sequence length="828" mass="92427">MKERWQIRGGTPQKEWEADASAYIRDFGGFRAIEWVDTSFRVKWIIPLAGNENARNLNLSQEYRRREALETARNRRQTTLSRTVDLVVGGKGFLAYLPIFIEDKFDGFILGVFQIQPLLDSVVHVPEGYKIRVFDNQELIYSTQHSTLSTQHSAWQQEINVDLYGVNWRIQIYPTPEFLKSLHSPLPTVALFAGLLFASTLTLLTYFAQATKANNYQIAAMNQQLSLEILEQTKVEVALRRQALTFENIHDAVIITDLRGSIIDWSPSAERIFGYTKAEVLGKTPPSILKPPQETATAATLNTMVLEGIKQEGRWSNEINFVRKDGSQGICQSTVIPLRDGHEETVALIAFLHDITKGKQAEEALQQQLQRSLLLEQITQQIRQSLDSKKILETAAIQIGQAFNVDRCTIHSYINDPIPQVPIVAEYVISGYTPIMNLEMPVTLNAFGKKMIAQDKAIASPNVYVDGLLADVEVAIRQVGLKSMLAVRTSYQGVPNGAIVIQQCSYFRQWTEEEIKLSEAVAAQLGIALAQADLLEQETQQREELTFKNSALDQARREAEAANRAKSEFLAMMSHEIRTPMNAIIGMTGLLLDMELTPQQQDFVEIIRSSSDALLTIINDILDFSKIESGKLDLEAQPFNLSHCIEEALDLLASQAAAKNIDLAYLIDPQTPNTIIGDVTRVRQTLVNLIANAVKFTKNGEVVVSTKVKQVISIDKYLIQFAVKDTGIGIPQERMERLFKPFSQVDASMTRQYGGTGLGLAISKRLCEMMGGNMWVESSVGVGSTFYFTLIADSACSSEMADLEVVQLDLTGKRLLVVDDNATNRQVI</sequence>
<keyword evidence="15" id="KW-0175">Coiled coil</keyword>
<dbReference type="Gene3D" id="1.10.287.130">
    <property type="match status" value="1"/>
</dbReference>
<evidence type="ECO:0000256" key="2">
    <source>
        <dbReference type="ARBA" id="ARBA00004370"/>
    </source>
</evidence>
<name>A0A8J7HNH4_9NOST</name>
<evidence type="ECO:0000256" key="3">
    <source>
        <dbReference type="ARBA" id="ARBA00006402"/>
    </source>
</evidence>
<dbReference type="AlphaFoldDB" id="A0A8J7HNH4"/>
<dbReference type="InterPro" id="IPR005467">
    <property type="entry name" value="His_kinase_dom"/>
</dbReference>
<comment type="subcellular location">
    <subcellularLocation>
        <location evidence="2">Membrane</location>
    </subcellularLocation>
</comment>
<evidence type="ECO:0000313" key="20">
    <source>
        <dbReference type="EMBL" id="MBH8562918.1"/>
    </source>
</evidence>
<evidence type="ECO:0000256" key="1">
    <source>
        <dbReference type="ARBA" id="ARBA00000085"/>
    </source>
</evidence>
<dbReference type="Gene3D" id="3.30.565.10">
    <property type="entry name" value="Histidine kinase-like ATPase, C-terminal domain"/>
    <property type="match status" value="1"/>
</dbReference>
<dbReference type="Pfam" id="PF03924">
    <property type="entry name" value="CHASE"/>
    <property type="match status" value="1"/>
</dbReference>
<dbReference type="InterPro" id="IPR036097">
    <property type="entry name" value="HisK_dim/P_sf"/>
</dbReference>
<dbReference type="PROSITE" id="PS50113">
    <property type="entry name" value="PAC"/>
    <property type="match status" value="1"/>
</dbReference>
<comment type="similarity">
    <text evidence="3">In the N-terminal section; belongs to the phytochrome family.</text>
</comment>
<evidence type="ECO:0000256" key="10">
    <source>
        <dbReference type="ARBA" id="ARBA00022840"/>
    </source>
</evidence>
<dbReference type="InterPro" id="IPR003594">
    <property type="entry name" value="HATPase_dom"/>
</dbReference>
<keyword evidence="7" id="KW-0812">Transmembrane</keyword>
<dbReference type="PROSITE" id="PS50109">
    <property type="entry name" value="HIS_KIN"/>
    <property type="match status" value="1"/>
</dbReference>